<evidence type="ECO:0000256" key="1">
    <source>
        <dbReference type="SAM" id="SignalP"/>
    </source>
</evidence>
<dbReference type="Proteomes" id="UP001500967">
    <property type="component" value="Unassembled WGS sequence"/>
</dbReference>
<gene>
    <name evidence="3" type="ORF">GCM10009539_40820</name>
</gene>
<keyword evidence="1" id="KW-0732">Signal</keyword>
<feature type="signal peptide" evidence="1">
    <location>
        <begin position="1"/>
        <end position="23"/>
    </location>
</feature>
<organism evidence="3 4">
    <name type="scientific">Cryptosporangium japonicum</name>
    <dbReference type="NCBI Taxonomy" id="80872"/>
    <lineage>
        <taxon>Bacteria</taxon>
        <taxon>Bacillati</taxon>
        <taxon>Actinomycetota</taxon>
        <taxon>Actinomycetes</taxon>
        <taxon>Cryptosporangiales</taxon>
        <taxon>Cryptosporangiaceae</taxon>
        <taxon>Cryptosporangium</taxon>
    </lineage>
</organism>
<dbReference type="RefSeq" id="WP_425558191.1">
    <property type="nucleotide sequence ID" value="NZ_BAAAGX010000016.1"/>
</dbReference>
<dbReference type="SUPFAM" id="SSF53850">
    <property type="entry name" value="Periplasmic binding protein-like II"/>
    <property type="match status" value="1"/>
</dbReference>
<dbReference type="InterPro" id="IPR007210">
    <property type="entry name" value="ABC_Gly_betaine_transp_sub-bd"/>
</dbReference>
<evidence type="ECO:0000313" key="4">
    <source>
        <dbReference type="Proteomes" id="UP001500967"/>
    </source>
</evidence>
<accession>A0ABN0UII0</accession>
<dbReference type="Gene3D" id="3.40.190.100">
    <property type="entry name" value="Glycine betaine-binding periplasmic protein, domain 2"/>
    <property type="match status" value="1"/>
</dbReference>
<dbReference type="Gene3D" id="3.40.190.10">
    <property type="entry name" value="Periplasmic binding protein-like II"/>
    <property type="match status" value="1"/>
</dbReference>
<evidence type="ECO:0000259" key="2">
    <source>
        <dbReference type="Pfam" id="PF04069"/>
    </source>
</evidence>
<proteinExistence type="predicted"/>
<feature type="domain" description="ABC-type glycine betaine transport system substrate-binding" evidence="2">
    <location>
        <begin position="35"/>
        <end position="294"/>
    </location>
</feature>
<feature type="chain" id="PRO_5047277704" evidence="1">
    <location>
        <begin position="24"/>
        <end position="305"/>
    </location>
</feature>
<evidence type="ECO:0000313" key="3">
    <source>
        <dbReference type="EMBL" id="GAA0251508.1"/>
    </source>
</evidence>
<keyword evidence="4" id="KW-1185">Reference proteome</keyword>
<sequence>MVRALVVALVLAVAGCGSTAAVSAPPGAPRTACRTVTIAVNPWVGYRANVAVVRYLLEHELGCTVVEKNLTEVASWEGIAGGTVDVVLENWGHDDLKKRYIDDRKVAVELGLTGNRGSIGWYVPAWLAREHPGITDWTNLNRYAGLLGGVLLDGDPSFVTNDAALVRNLGLNLTVTYAGSEAKLIEAFRAAEAGRTPLIGYFYEPQWLLSEVGLVRVRLPRYTPGCDADPKTVACDYQPYDLDKIGRKAFVDSGSTAASLIKNFTWTNADQNAVARDLTVGGLPPDRAAKRWLDAHPSVWKQWLI</sequence>
<name>A0ABN0UII0_9ACTN</name>
<reference evidence="3 4" key="1">
    <citation type="journal article" date="2019" name="Int. J. Syst. Evol. Microbiol.">
        <title>The Global Catalogue of Microorganisms (GCM) 10K type strain sequencing project: providing services to taxonomists for standard genome sequencing and annotation.</title>
        <authorList>
            <consortium name="The Broad Institute Genomics Platform"/>
            <consortium name="The Broad Institute Genome Sequencing Center for Infectious Disease"/>
            <person name="Wu L."/>
            <person name="Ma J."/>
        </authorList>
    </citation>
    <scope>NUCLEOTIDE SEQUENCE [LARGE SCALE GENOMIC DNA]</scope>
    <source>
        <strain evidence="3 4">JCM 10425</strain>
    </source>
</reference>
<dbReference type="Pfam" id="PF04069">
    <property type="entry name" value="OpuAC"/>
    <property type="match status" value="1"/>
</dbReference>
<comment type="caution">
    <text evidence="3">The sequence shown here is derived from an EMBL/GenBank/DDBJ whole genome shotgun (WGS) entry which is preliminary data.</text>
</comment>
<dbReference type="EMBL" id="BAAAGX010000016">
    <property type="protein sequence ID" value="GAA0251508.1"/>
    <property type="molecule type" value="Genomic_DNA"/>
</dbReference>
<dbReference type="PROSITE" id="PS51257">
    <property type="entry name" value="PROKAR_LIPOPROTEIN"/>
    <property type="match status" value="1"/>
</dbReference>
<protein>
    <submittedName>
        <fullName evidence="3">ABC transporter substrate-binding protein</fullName>
    </submittedName>
</protein>